<gene>
    <name evidence="6" type="ORF">LX83_002570</name>
</gene>
<evidence type="ECO:0000256" key="4">
    <source>
        <dbReference type="PROSITE-ProRule" id="PRU00335"/>
    </source>
</evidence>
<dbReference type="PRINTS" id="PR00455">
    <property type="entry name" value="HTHTETR"/>
</dbReference>
<keyword evidence="7" id="KW-1185">Reference proteome</keyword>
<evidence type="ECO:0000313" key="7">
    <source>
        <dbReference type="Proteomes" id="UP001206128"/>
    </source>
</evidence>
<protein>
    <submittedName>
        <fullName evidence="6">Transcriptional regulator, TetR family</fullName>
    </submittedName>
</protein>
<evidence type="ECO:0000256" key="3">
    <source>
        <dbReference type="ARBA" id="ARBA00023163"/>
    </source>
</evidence>
<evidence type="ECO:0000256" key="2">
    <source>
        <dbReference type="ARBA" id="ARBA00023125"/>
    </source>
</evidence>
<dbReference type="InterPro" id="IPR036271">
    <property type="entry name" value="Tet_transcr_reg_TetR-rel_C_sf"/>
</dbReference>
<dbReference type="Gene3D" id="1.10.10.60">
    <property type="entry name" value="Homeodomain-like"/>
    <property type="match status" value="1"/>
</dbReference>
<proteinExistence type="predicted"/>
<dbReference type="SUPFAM" id="SSF48498">
    <property type="entry name" value="Tetracyclin repressor-like, C-terminal domain"/>
    <property type="match status" value="1"/>
</dbReference>
<feature type="DNA-binding region" description="H-T-H motif" evidence="4">
    <location>
        <begin position="34"/>
        <end position="53"/>
    </location>
</feature>
<evidence type="ECO:0000259" key="5">
    <source>
        <dbReference type="PROSITE" id="PS50977"/>
    </source>
</evidence>
<dbReference type="Gene3D" id="1.10.357.10">
    <property type="entry name" value="Tetracycline Repressor, domain 2"/>
    <property type="match status" value="1"/>
</dbReference>
<keyword evidence="3" id="KW-0804">Transcription</keyword>
<keyword evidence="1" id="KW-0805">Transcription regulation</keyword>
<dbReference type="InterPro" id="IPR009057">
    <property type="entry name" value="Homeodomain-like_sf"/>
</dbReference>
<keyword evidence="2 4" id="KW-0238">DNA-binding</keyword>
<dbReference type="Proteomes" id="UP001206128">
    <property type="component" value="Unassembled WGS sequence"/>
</dbReference>
<feature type="domain" description="HTH tetR-type" evidence="5">
    <location>
        <begin position="11"/>
        <end position="71"/>
    </location>
</feature>
<accession>A0AAE3KGC4</accession>
<dbReference type="SUPFAM" id="SSF46689">
    <property type="entry name" value="Homeodomain-like"/>
    <property type="match status" value="1"/>
</dbReference>
<comment type="caution">
    <text evidence="6">The sequence shown here is derived from an EMBL/GenBank/DDBJ whole genome shotgun (WGS) entry which is preliminary data.</text>
</comment>
<dbReference type="GO" id="GO:0003677">
    <property type="term" value="F:DNA binding"/>
    <property type="evidence" value="ECO:0007669"/>
    <property type="project" value="UniProtKB-UniRule"/>
</dbReference>
<dbReference type="InterPro" id="IPR001647">
    <property type="entry name" value="HTH_TetR"/>
</dbReference>
<organism evidence="6 7">
    <name type="scientific">Goodfellowiella coeruleoviolacea</name>
    <dbReference type="NCBI Taxonomy" id="334858"/>
    <lineage>
        <taxon>Bacteria</taxon>
        <taxon>Bacillati</taxon>
        <taxon>Actinomycetota</taxon>
        <taxon>Actinomycetes</taxon>
        <taxon>Pseudonocardiales</taxon>
        <taxon>Pseudonocardiaceae</taxon>
        <taxon>Goodfellowiella</taxon>
    </lineage>
</organism>
<dbReference type="RefSeq" id="WP_253770788.1">
    <property type="nucleotide sequence ID" value="NZ_JAMTCK010000005.1"/>
</dbReference>
<evidence type="ECO:0000313" key="6">
    <source>
        <dbReference type="EMBL" id="MCP2165712.1"/>
    </source>
</evidence>
<dbReference type="AlphaFoldDB" id="A0AAE3KGC4"/>
<dbReference type="PROSITE" id="PS50977">
    <property type="entry name" value="HTH_TETR_2"/>
    <property type="match status" value="1"/>
</dbReference>
<dbReference type="Pfam" id="PF00440">
    <property type="entry name" value="TetR_N"/>
    <property type="match status" value="1"/>
</dbReference>
<dbReference type="EMBL" id="JAMTCK010000005">
    <property type="protein sequence ID" value="MCP2165712.1"/>
    <property type="molecule type" value="Genomic_DNA"/>
</dbReference>
<reference evidence="6" key="1">
    <citation type="submission" date="2022-06" db="EMBL/GenBank/DDBJ databases">
        <title>Genomic Encyclopedia of Archaeal and Bacterial Type Strains, Phase II (KMG-II): from individual species to whole genera.</title>
        <authorList>
            <person name="Goeker M."/>
        </authorList>
    </citation>
    <scope>NUCLEOTIDE SEQUENCE</scope>
    <source>
        <strain evidence="6">DSM 43935</strain>
    </source>
</reference>
<name>A0AAE3KGC4_9PSEU</name>
<evidence type="ECO:0000256" key="1">
    <source>
        <dbReference type="ARBA" id="ARBA00023015"/>
    </source>
</evidence>
<dbReference type="PANTHER" id="PTHR47506">
    <property type="entry name" value="TRANSCRIPTIONAL REGULATORY PROTEIN"/>
    <property type="match status" value="1"/>
</dbReference>
<sequence>MPAGFTQQERQRITEQLLAAGERLFTTQGLRKTALEELTSAAGIAKSSFYAFFDSKEALYLELMLRQAPELQARLLRALGEAASTADALRGFLRGAIDVLHTNPFYRRLVTHPDELAAVSRRLPPERLAEVNQPITTPITEFLTAAQQRGELPGTDPAVLLGVLRAVLLLPLHADQFDPADYPAVVDLLIDTVAIGLTSAENLTNEGEPGL</sequence>
<dbReference type="PANTHER" id="PTHR47506:SF1">
    <property type="entry name" value="HTH-TYPE TRANSCRIPTIONAL REGULATOR YJDC"/>
    <property type="match status" value="1"/>
</dbReference>